<evidence type="ECO:0000313" key="3">
    <source>
        <dbReference type="Proteomes" id="UP000664417"/>
    </source>
</evidence>
<proteinExistence type="predicted"/>
<organism evidence="2 3">
    <name type="scientific">Acanthopleuribacter pedis</name>
    <dbReference type="NCBI Taxonomy" id="442870"/>
    <lineage>
        <taxon>Bacteria</taxon>
        <taxon>Pseudomonadati</taxon>
        <taxon>Acidobacteriota</taxon>
        <taxon>Holophagae</taxon>
        <taxon>Acanthopleuribacterales</taxon>
        <taxon>Acanthopleuribacteraceae</taxon>
        <taxon>Acanthopleuribacter</taxon>
    </lineage>
</organism>
<dbReference type="Proteomes" id="UP000664417">
    <property type="component" value="Unassembled WGS sequence"/>
</dbReference>
<dbReference type="EMBL" id="JAFREP010000031">
    <property type="protein sequence ID" value="MBO1322057.1"/>
    <property type="molecule type" value="Genomic_DNA"/>
</dbReference>
<evidence type="ECO:0000313" key="2">
    <source>
        <dbReference type="EMBL" id="MBO1322057.1"/>
    </source>
</evidence>
<keyword evidence="3" id="KW-1185">Reference proteome</keyword>
<accession>A0A8J7Q7E9</accession>
<evidence type="ECO:0000256" key="1">
    <source>
        <dbReference type="SAM" id="MobiDB-lite"/>
    </source>
</evidence>
<feature type="compositionally biased region" description="Polar residues" evidence="1">
    <location>
        <begin position="8"/>
        <end position="26"/>
    </location>
</feature>
<protein>
    <submittedName>
        <fullName evidence="2">Uncharacterized protein</fullName>
    </submittedName>
</protein>
<feature type="compositionally biased region" description="Polar residues" evidence="1">
    <location>
        <begin position="37"/>
        <end position="54"/>
    </location>
</feature>
<gene>
    <name evidence="2" type="ORF">J3U88_26510</name>
</gene>
<dbReference type="AlphaFoldDB" id="A0A8J7Q7E9"/>
<dbReference type="RefSeq" id="WP_207862030.1">
    <property type="nucleotide sequence ID" value="NZ_JAFREP010000031.1"/>
</dbReference>
<comment type="caution">
    <text evidence="2">The sequence shown here is derived from an EMBL/GenBank/DDBJ whole genome shotgun (WGS) entry which is preliminary data.</text>
</comment>
<feature type="region of interest" description="Disordered" evidence="1">
    <location>
        <begin position="1"/>
        <end position="54"/>
    </location>
</feature>
<sequence>MQAAEGAGQTTPNQTQWMNTIHTQPNPMDEHQPHPSTPNQTQRTNTTEKPTPTP</sequence>
<name>A0A8J7Q7E9_9BACT</name>
<reference evidence="2" key="1">
    <citation type="submission" date="2021-03" db="EMBL/GenBank/DDBJ databases">
        <authorList>
            <person name="Wang G."/>
        </authorList>
    </citation>
    <scope>NUCLEOTIDE SEQUENCE</scope>
    <source>
        <strain evidence="2">KCTC 12899</strain>
    </source>
</reference>